<dbReference type="Pfam" id="PF01344">
    <property type="entry name" value="Kelch_1"/>
    <property type="match status" value="1"/>
</dbReference>
<name>A0AAU9JCP2_9CILI</name>
<evidence type="ECO:0000256" key="2">
    <source>
        <dbReference type="ARBA" id="ARBA00022737"/>
    </source>
</evidence>
<evidence type="ECO:0000313" key="3">
    <source>
        <dbReference type="EMBL" id="CAG9323278.1"/>
    </source>
</evidence>
<dbReference type="Proteomes" id="UP001162131">
    <property type="component" value="Unassembled WGS sequence"/>
</dbReference>
<dbReference type="AlphaFoldDB" id="A0AAU9JCP2"/>
<dbReference type="Pfam" id="PF24681">
    <property type="entry name" value="Kelch_KLHDC2_KLHL20_DRC7"/>
    <property type="match status" value="1"/>
</dbReference>
<dbReference type="InterPro" id="IPR015915">
    <property type="entry name" value="Kelch-typ_b-propeller"/>
</dbReference>
<keyword evidence="2" id="KW-0677">Repeat</keyword>
<keyword evidence="1" id="KW-0880">Kelch repeat</keyword>
<reference evidence="3" key="1">
    <citation type="submission" date="2021-09" db="EMBL/GenBank/DDBJ databases">
        <authorList>
            <consortium name="AG Swart"/>
            <person name="Singh M."/>
            <person name="Singh A."/>
            <person name="Seah K."/>
            <person name="Emmerich C."/>
        </authorList>
    </citation>
    <scope>NUCLEOTIDE SEQUENCE</scope>
    <source>
        <strain evidence="3">ATCC30299</strain>
    </source>
</reference>
<comment type="caution">
    <text evidence="3">The sequence shown here is derived from an EMBL/GenBank/DDBJ whole genome shotgun (WGS) entry which is preliminary data.</text>
</comment>
<sequence>MEEQKERPAFRNLRIDTARYQYLGLWEELRIPPPLPPRRCHHSAVMIQNKMYIYGGQDVHIGVLGDLWVLNIDPSSSSNELWTELHPSGDLPGPLCRHSAISRGNLIYLFGGTNNSVENSSIYVLNTENLVWTKINPSSEQPPAIDSHSACFNEADNTMIIFGGYINGVHSNELYIYNIQANEWSRPNSQRKPDPRSDHSAVIYQNYMWVYGGSSESERLSDFWRLNLRNLQWELVQSEGISPGTVSGHSVCVCGDVMLVFGGIREIIKETNSMYTYDFSSNKWLMIQHETQIKDPLSPSEIENYRKLAKQRHTVQYSSKEESAKADLTKQRSAVVGAQTQGRVKGIVPHSRDGHSSIVFEGGMYVFAGDRHQMSFNDVYCYSIQEQVLKTPVAI</sequence>
<evidence type="ECO:0000256" key="1">
    <source>
        <dbReference type="ARBA" id="ARBA00022441"/>
    </source>
</evidence>
<dbReference type="PANTHER" id="PTHR46093">
    <property type="entry name" value="ACYL-COA-BINDING DOMAIN-CONTAINING PROTEIN 5"/>
    <property type="match status" value="1"/>
</dbReference>
<keyword evidence="4" id="KW-1185">Reference proteome</keyword>
<protein>
    <submittedName>
        <fullName evidence="3">Uncharacterized protein</fullName>
    </submittedName>
</protein>
<gene>
    <name evidence="3" type="ORF">BSTOLATCC_MIC33178</name>
</gene>
<dbReference type="SUPFAM" id="SSF117281">
    <property type="entry name" value="Kelch motif"/>
    <property type="match status" value="1"/>
</dbReference>
<dbReference type="InterPro" id="IPR006652">
    <property type="entry name" value="Kelch_1"/>
</dbReference>
<dbReference type="EMBL" id="CAJZBQ010000033">
    <property type="protein sequence ID" value="CAG9323278.1"/>
    <property type="molecule type" value="Genomic_DNA"/>
</dbReference>
<evidence type="ECO:0000313" key="4">
    <source>
        <dbReference type="Proteomes" id="UP001162131"/>
    </source>
</evidence>
<accession>A0AAU9JCP2</accession>
<dbReference type="PANTHER" id="PTHR46093:SF18">
    <property type="entry name" value="FIBRONECTIN TYPE-III DOMAIN-CONTAINING PROTEIN"/>
    <property type="match status" value="1"/>
</dbReference>
<proteinExistence type="predicted"/>
<dbReference type="Gene3D" id="2.120.10.80">
    <property type="entry name" value="Kelch-type beta propeller"/>
    <property type="match status" value="3"/>
</dbReference>
<organism evidence="3 4">
    <name type="scientific">Blepharisma stoltei</name>
    <dbReference type="NCBI Taxonomy" id="1481888"/>
    <lineage>
        <taxon>Eukaryota</taxon>
        <taxon>Sar</taxon>
        <taxon>Alveolata</taxon>
        <taxon>Ciliophora</taxon>
        <taxon>Postciliodesmatophora</taxon>
        <taxon>Heterotrichea</taxon>
        <taxon>Heterotrichida</taxon>
        <taxon>Blepharismidae</taxon>
        <taxon>Blepharisma</taxon>
    </lineage>
</organism>